<protein>
    <submittedName>
        <fullName evidence="11">CMRF35-like molecule 9 isoform X1</fullName>
    </submittedName>
</protein>
<feature type="region of interest" description="Disordered" evidence="6">
    <location>
        <begin position="310"/>
        <end position="368"/>
    </location>
</feature>
<dbReference type="InterPro" id="IPR003599">
    <property type="entry name" value="Ig_sub"/>
</dbReference>
<feature type="compositionally biased region" description="Polar residues" evidence="6">
    <location>
        <begin position="323"/>
        <end position="332"/>
    </location>
</feature>
<dbReference type="GO" id="GO:0005886">
    <property type="term" value="C:plasma membrane"/>
    <property type="evidence" value="ECO:0007669"/>
    <property type="project" value="TreeGrafter"/>
</dbReference>
<evidence type="ECO:0000256" key="7">
    <source>
        <dbReference type="SAM" id="Phobius"/>
    </source>
</evidence>
<evidence type="ECO:0000313" key="11">
    <source>
        <dbReference type="RefSeq" id="XP_022375672.1"/>
    </source>
</evidence>
<evidence type="ECO:0000256" key="1">
    <source>
        <dbReference type="ARBA" id="ARBA00004370"/>
    </source>
</evidence>
<feature type="chain" id="PRO_5016036220" evidence="8">
    <location>
        <begin position="18"/>
        <end position="368"/>
    </location>
</feature>
<evidence type="ECO:0000256" key="3">
    <source>
        <dbReference type="ARBA" id="ARBA00022729"/>
    </source>
</evidence>
<dbReference type="RefSeq" id="XP_022375672.1">
    <property type="nucleotide sequence ID" value="XM_022519964.1"/>
</dbReference>
<evidence type="ECO:0000259" key="9">
    <source>
        <dbReference type="PROSITE" id="PS50835"/>
    </source>
</evidence>
<keyword evidence="4 7" id="KW-0472">Membrane</keyword>
<feature type="domain" description="Ig-like" evidence="9">
    <location>
        <begin position="14"/>
        <end position="121"/>
    </location>
</feature>
<proteinExistence type="predicted"/>
<dbReference type="KEGG" id="elk:111158112"/>
<evidence type="ECO:0000256" key="5">
    <source>
        <dbReference type="ARBA" id="ARBA00023157"/>
    </source>
</evidence>
<dbReference type="InterPro" id="IPR036179">
    <property type="entry name" value="Ig-like_dom_sf"/>
</dbReference>
<keyword evidence="10" id="KW-1185">Reference proteome</keyword>
<keyword evidence="5" id="KW-1015">Disulfide bond</keyword>
<dbReference type="InterPro" id="IPR007110">
    <property type="entry name" value="Ig-like_dom"/>
</dbReference>
<evidence type="ECO:0000256" key="6">
    <source>
        <dbReference type="SAM" id="MobiDB-lite"/>
    </source>
</evidence>
<evidence type="ECO:0000256" key="8">
    <source>
        <dbReference type="SAM" id="SignalP"/>
    </source>
</evidence>
<reference evidence="11" key="1">
    <citation type="submission" date="2025-08" db="UniProtKB">
        <authorList>
            <consortium name="RefSeq"/>
        </authorList>
    </citation>
    <scope>IDENTIFICATION</scope>
    <source>
        <tissue evidence="11">Blood</tissue>
    </source>
</reference>
<dbReference type="AlphaFoldDB" id="A0A2Y9KNX2"/>
<organism evidence="10 11">
    <name type="scientific">Enhydra lutris kenyoni</name>
    <name type="common">northern sea otter</name>
    <dbReference type="NCBI Taxonomy" id="391180"/>
    <lineage>
        <taxon>Eukaryota</taxon>
        <taxon>Metazoa</taxon>
        <taxon>Chordata</taxon>
        <taxon>Craniata</taxon>
        <taxon>Vertebrata</taxon>
        <taxon>Euteleostomi</taxon>
        <taxon>Mammalia</taxon>
        <taxon>Eutheria</taxon>
        <taxon>Laurasiatheria</taxon>
        <taxon>Carnivora</taxon>
        <taxon>Caniformia</taxon>
        <taxon>Musteloidea</taxon>
        <taxon>Mustelidae</taxon>
        <taxon>Lutrinae</taxon>
        <taxon>Enhydra</taxon>
    </lineage>
</organism>
<keyword evidence="7" id="KW-1133">Transmembrane helix</keyword>
<dbReference type="SUPFAM" id="SSF48726">
    <property type="entry name" value="Immunoglobulin"/>
    <property type="match status" value="1"/>
</dbReference>
<dbReference type="Pfam" id="PF07686">
    <property type="entry name" value="V-set"/>
    <property type="match status" value="1"/>
</dbReference>
<dbReference type="FunFam" id="2.60.40.10:FF:000370">
    <property type="entry name" value="CMRF35-like molecule 1"/>
    <property type="match status" value="1"/>
</dbReference>
<comment type="subcellular location">
    <subcellularLocation>
        <location evidence="1">Membrane</location>
    </subcellularLocation>
</comment>
<accession>A0A2Y9KNX2</accession>
<dbReference type="GO" id="GO:0004888">
    <property type="term" value="F:transmembrane signaling receptor activity"/>
    <property type="evidence" value="ECO:0007669"/>
    <property type="project" value="TreeGrafter"/>
</dbReference>
<gene>
    <name evidence="11" type="primary">LOC111158112</name>
</gene>
<dbReference type="PANTHER" id="PTHR11860">
    <property type="entry name" value="POLYMERIC-IMMUNOGLOBULIN RECEPTOR"/>
    <property type="match status" value="1"/>
</dbReference>
<name>A0A2Y9KNX2_ENHLU</name>
<dbReference type="InterPro" id="IPR050671">
    <property type="entry name" value="CD300_family_receptors"/>
</dbReference>
<dbReference type="PROSITE" id="PS50835">
    <property type="entry name" value="IG_LIKE"/>
    <property type="match status" value="1"/>
</dbReference>
<dbReference type="STRING" id="391180.A0A2Y9KNX2"/>
<feature type="signal peptide" evidence="8">
    <location>
        <begin position="1"/>
        <end position="17"/>
    </location>
</feature>
<dbReference type="InterPro" id="IPR013783">
    <property type="entry name" value="Ig-like_fold"/>
</dbReference>
<feature type="compositionally biased region" description="Acidic residues" evidence="6">
    <location>
        <begin position="333"/>
        <end position="345"/>
    </location>
</feature>
<keyword evidence="3 8" id="KW-0732">Signal</keyword>
<dbReference type="PANTHER" id="PTHR11860:SF62">
    <property type="entry name" value="CMRF35-LIKE MOLECULE 9"/>
    <property type="match status" value="1"/>
</dbReference>
<feature type="region of interest" description="Disordered" evidence="6">
    <location>
        <begin position="173"/>
        <end position="247"/>
    </location>
</feature>
<feature type="transmembrane region" description="Helical" evidence="7">
    <location>
        <begin position="254"/>
        <end position="278"/>
    </location>
</feature>
<dbReference type="GeneID" id="111158112"/>
<dbReference type="SMART" id="SM00409">
    <property type="entry name" value="IG"/>
    <property type="match status" value="1"/>
</dbReference>
<dbReference type="OrthoDB" id="8920197at2759"/>
<dbReference type="InterPro" id="IPR013106">
    <property type="entry name" value="Ig_V-set"/>
</dbReference>
<keyword evidence="2 7" id="KW-0812">Transmembrane</keyword>
<dbReference type="Proteomes" id="UP000248482">
    <property type="component" value="Unplaced"/>
</dbReference>
<sequence>MWALVLVWGCLLLPGYGAMVGPKEISGFEGDTVSLQCTYQEELRTHQKYWCRQGGFLMSRCLNTIYAGEDGQETTEGRVSIQDSPQTLTLHVTLRKLTLQDSGKYYCGVSKLGRDESVLVSLLVFPGPCCPPSPTPSFQPLTTRSFQPKAKAWQTQPPELTSPGLHQTVTTAKQGKTGAEASPLMGTSPAQHPGSSPDTGTSPYAGTSLHEATSPHAGTSRPPTQPDFTSAEDTPLSPSSSSSVSSVSIPTVRILAPVFVLLALLLASGLAALSNYVLRWKKEARLATETQRNGKVHPSHLPLEYTVINLAGPPGPHASPSPCTETQGLSQTSEEDEAPSQDPEGDMIPGPPLHMSGEELGFSKFISV</sequence>
<evidence type="ECO:0000256" key="2">
    <source>
        <dbReference type="ARBA" id="ARBA00022692"/>
    </source>
</evidence>
<dbReference type="Gene3D" id="2.60.40.10">
    <property type="entry name" value="Immunoglobulins"/>
    <property type="match status" value="1"/>
</dbReference>
<feature type="compositionally biased region" description="Low complexity" evidence="6">
    <location>
        <begin position="237"/>
        <end position="247"/>
    </location>
</feature>
<evidence type="ECO:0000313" key="10">
    <source>
        <dbReference type="Proteomes" id="UP000248482"/>
    </source>
</evidence>
<feature type="compositionally biased region" description="Polar residues" evidence="6">
    <location>
        <begin position="188"/>
        <end position="205"/>
    </location>
</feature>
<evidence type="ECO:0000256" key="4">
    <source>
        <dbReference type="ARBA" id="ARBA00023136"/>
    </source>
</evidence>